<dbReference type="Gene3D" id="1.25.40.10">
    <property type="entry name" value="Tetratricopeptide repeat domain"/>
    <property type="match status" value="1"/>
</dbReference>
<dbReference type="PANTHER" id="PTHR46165:SF2">
    <property type="entry name" value="SET AND MYND DOMAIN-CONTAINING PROTEIN 4"/>
    <property type="match status" value="1"/>
</dbReference>
<name>A0A835YRX0_9STRA</name>
<comment type="caution">
    <text evidence="6">The sequence shown here is derived from an EMBL/GenBank/DDBJ whole genome shotgun (WGS) entry which is preliminary data.</text>
</comment>
<proteinExistence type="predicted"/>
<evidence type="ECO:0000256" key="3">
    <source>
        <dbReference type="ARBA" id="ARBA00022691"/>
    </source>
</evidence>
<dbReference type="InterPro" id="IPR046341">
    <property type="entry name" value="SET_dom_sf"/>
</dbReference>
<feature type="chain" id="PRO_5032414904" description="SET domain-containing protein" evidence="4">
    <location>
        <begin position="18"/>
        <end position="328"/>
    </location>
</feature>
<dbReference type="SUPFAM" id="SSF82199">
    <property type="entry name" value="SET domain"/>
    <property type="match status" value="1"/>
</dbReference>
<organism evidence="6 7">
    <name type="scientific">Tribonema minus</name>
    <dbReference type="NCBI Taxonomy" id="303371"/>
    <lineage>
        <taxon>Eukaryota</taxon>
        <taxon>Sar</taxon>
        <taxon>Stramenopiles</taxon>
        <taxon>Ochrophyta</taxon>
        <taxon>PX clade</taxon>
        <taxon>Xanthophyceae</taxon>
        <taxon>Tribonematales</taxon>
        <taxon>Tribonemataceae</taxon>
        <taxon>Tribonema</taxon>
    </lineage>
</organism>
<evidence type="ECO:0000256" key="4">
    <source>
        <dbReference type="SAM" id="SignalP"/>
    </source>
</evidence>
<dbReference type="AlphaFoldDB" id="A0A835YRX0"/>
<accession>A0A835YRX0</accession>
<dbReference type="InterPro" id="IPR011990">
    <property type="entry name" value="TPR-like_helical_dom_sf"/>
</dbReference>
<evidence type="ECO:0000256" key="2">
    <source>
        <dbReference type="ARBA" id="ARBA00022679"/>
    </source>
</evidence>
<keyword evidence="1" id="KW-0489">Methyltransferase</keyword>
<keyword evidence="7" id="KW-1185">Reference proteome</keyword>
<dbReference type="Proteomes" id="UP000664859">
    <property type="component" value="Unassembled WGS sequence"/>
</dbReference>
<evidence type="ECO:0000313" key="7">
    <source>
        <dbReference type="Proteomes" id="UP000664859"/>
    </source>
</evidence>
<dbReference type="GO" id="GO:0032259">
    <property type="term" value="P:methylation"/>
    <property type="evidence" value="ECO:0007669"/>
    <property type="project" value="UniProtKB-KW"/>
</dbReference>
<dbReference type="GO" id="GO:0008168">
    <property type="term" value="F:methyltransferase activity"/>
    <property type="evidence" value="ECO:0007669"/>
    <property type="project" value="UniProtKB-KW"/>
</dbReference>
<dbReference type="InterPro" id="IPR001214">
    <property type="entry name" value="SET_dom"/>
</dbReference>
<protein>
    <recommendedName>
        <fullName evidence="5">SET domain-containing protein</fullName>
    </recommendedName>
</protein>
<reference evidence="6" key="1">
    <citation type="submission" date="2021-02" db="EMBL/GenBank/DDBJ databases">
        <title>First Annotated Genome of the Yellow-green Alga Tribonema minus.</title>
        <authorList>
            <person name="Mahan K.M."/>
        </authorList>
    </citation>
    <scope>NUCLEOTIDE SEQUENCE</scope>
    <source>
        <strain evidence="6">UTEX B ZZ1240</strain>
    </source>
</reference>
<evidence type="ECO:0000313" key="6">
    <source>
        <dbReference type="EMBL" id="KAG5180467.1"/>
    </source>
</evidence>
<keyword evidence="3" id="KW-0949">S-adenosyl-L-methionine</keyword>
<dbReference type="InterPro" id="IPR052097">
    <property type="entry name" value="SET-MYND_domain_protein"/>
</dbReference>
<feature type="domain" description="SET" evidence="5">
    <location>
        <begin position="73"/>
        <end position="116"/>
    </location>
</feature>
<keyword evidence="2" id="KW-0808">Transferase</keyword>
<dbReference type="PANTHER" id="PTHR46165">
    <property type="entry name" value="SET AND MYND DOMAIN-CONTAINING PROTEIN 4"/>
    <property type="match status" value="1"/>
</dbReference>
<feature type="signal peptide" evidence="4">
    <location>
        <begin position="1"/>
        <end position="17"/>
    </location>
</feature>
<dbReference type="Pfam" id="PF00856">
    <property type="entry name" value="SET"/>
    <property type="match status" value="1"/>
</dbReference>
<dbReference type="GO" id="GO:0042826">
    <property type="term" value="F:histone deacetylase binding"/>
    <property type="evidence" value="ECO:0007669"/>
    <property type="project" value="TreeGrafter"/>
</dbReference>
<evidence type="ECO:0000256" key="1">
    <source>
        <dbReference type="ARBA" id="ARBA00022603"/>
    </source>
</evidence>
<dbReference type="GO" id="GO:0005737">
    <property type="term" value="C:cytoplasm"/>
    <property type="evidence" value="ECO:0007669"/>
    <property type="project" value="TreeGrafter"/>
</dbReference>
<dbReference type="EMBL" id="JAFCMP010000390">
    <property type="protein sequence ID" value="KAG5180467.1"/>
    <property type="molecule type" value="Genomic_DNA"/>
</dbReference>
<gene>
    <name evidence="6" type="ORF">JKP88DRAFT_246802</name>
</gene>
<evidence type="ECO:0000259" key="5">
    <source>
        <dbReference type="Pfam" id="PF00856"/>
    </source>
</evidence>
<keyword evidence="4" id="KW-0732">Signal</keyword>
<dbReference type="Gene3D" id="2.170.270.10">
    <property type="entry name" value="SET domain"/>
    <property type="match status" value="1"/>
</dbReference>
<dbReference type="GO" id="GO:0005634">
    <property type="term" value="C:nucleus"/>
    <property type="evidence" value="ECO:0007669"/>
    <property type="project" value="TreeGrafter"/>
</dbReference>
<dbReference type="OrthoDB" id="62495at2759"/>
<sequence length="328" mass="34599">MATCAALAAVLMLRADGGTHHFSEEDAGQAAVGVLHAYNRVLYNSFTISAVADTTEAASAFVDVEHVKLGVVVYLHGAAMNHSCRPTAAVHFEGTTLVVTATQAIAEGDPVTISYGPLAWRDPLDRRRAHLLRRYCFVCCCVACIEEEMAALKPLTDASSSGQSGEASQLRCGSRPRVLRCGVCSHSITPAASRALLVAAGEQQAAFKVAAARGHVEDLRRVLAWRQRSSAPGALAVAETHDALARQVVVIAALAEHDQFDEAAMHCEQSITILTTRQGGGLSAELGREHLKCAGLYMAEMLRACCGTGDPDLLEATALLNAVSTAPP</sequence>